<dbReference type="AlphaFoldDB" id="A0A382ZKD1"/>
<dbReference type="InterPro" id="IPR043138">
    <property type="entry name" value="GGT_lsub"/>
</dbReference>
<proteinExistence type="predicted"/>
<dbReference type="Gene3D" id="1.10.246.130">
    <property type="match status" value="1"/>
</dbReference>
<dbReference type="PRINTS" id="PR01210">
    <property type="entry name" value="GGTRANSPTASE"/>
</dbReference>
<reference evidence="1" key="1">
    <citation type="submission" date="2018-05" db="EMBL/GenBank/DDBJ databases">
        <authorList>
            <person name="Lanie J.A."/>
            <person name="Ng W.-L."/>
            <person name="Kazmierczak K.M."/>
            <person name="Andrzejewski T.M."/>
            <person name="Davidsen T.M."/>
            <person name="Wayne K.J."/>
            <person name="Tettelin H."/>
            <person name="Glass J.I."/>
            <person name="Rusch D."/>
            <person name="Podicherti R."/>
            <person name="Tsui H.-C.T."/>
            <person name="Winkler M.E."/>
        </authorList>
    </citation>
    <scope>NUCLEOTIDE SEQUENCE</scope>
</reference>
<feature type="non-terminal residue" evidence="1">
    <location>
        <position position="256"/>
    </location>
</feature>
<dbReference type="SUPFAM" id="SSF56235">
    <property type="entry name" value="N-terminal nucleophile aminohydrolases (Ntn hydrolases)"/>
    <property type="match status" value="1"/>
</dbReference>
<sequence>NGSGIAPQKANISFFEDRGIDKISTTSPHSVTIPGAVHAWHKMHQKFGSLEFEELFLTAENYARNGFPVHEVVAKSWLENKEKLKTYPITNSIFLKNNKPYFFGEIHKNTDLADTLKSIAKNGIKDFYQGYVAEDIVSSLNAIGGLHSMDDFAKQDTIFSDSLSNTYRNIRLHQCPPNGPGITVLMMMGLLEKFDFTKIIPLSADRFHLQAEATKIAFEQREDNIGDPKFNDFDFHQLIQAEYINELASKISMDKI</sequence>
<name>A0A382ZKD1_9ZZZZ</name>
<dbReference type="InterPro" id="IPR029055">
    <property type="entry name" value="Ntn_hydrolases_N"/>
</dbReference>
<accession>A0A382ZKD1</accession>
<dbReference type="PANTHER" id="PTHR43881:SF1">
    <property type="entry name" value="GAMMA-GLUTAMYLTRANSPEPTIDASE (AFU_ORTHOLOGUE AFUA_4G13580)"/>
    <property type="match status" value="1"/>
</dbReference>
<evidence type="ECO:0008006" key="2">
    <source>
        <dbReference type="Google" id="ProtNLM"/>
    </source>
</evidence>
<evidence type="ECO:0000313" key="1">
    <source>
        <dbReference type="EMBL" id="SVD95649.1"/>
    </source>
</evidence>
<protein>
    <recommendedName>
        <fullName evidence="2">Gamma-glutamyltransferase</fullName>
    </recommendedName>
</protein>
<dbReference type="Pfam" id="PF01019">
    <property type="entry name" value="G_glu_transpept"/>
    <property type="match status" value="1"/>
</dbReference>
<gene>
    <name evidence="1" type="ORF">METZ01_LOCUS448503</name>
</gene>
<dbReference type="PANTHER" id="PTHR43881">
    <property type="entry name" value="GAMMA-GLUTAMYLTRANSPEPTIDASE (AFU_ORTHOLOGUE AFUA_4G13580)"/>
    <property type="match status" value="1"/>
</dbReference>
<organism evidence="1">
    <name type="scientific">marine metagenome</name>
    <dbReference type="NCBI Taxonomy" id="408172"/>
    <lineage>
        <taxon>unclassified sequences</taxon>
        <taxon>metagenomes</taxon>
        <taxon>ecological metagenomes</taxon>
    </lineage>
</organism>
<feature type="non-terminal residue" evidence="1">
    <location>
        <position position="1"/>
    </location>
</feature>
<dbReference type="InterPro" id="IPR052896">
    <property type="entry name" value="GGT-like_enzyme"/>
</dbReference>
<dbReference type="EMBL" id="UINC01184433">
    <property type="protein sequence ID" value="SVD95649.1"/>
    <property type="molecule type" value="Genomic_DNA"/>
</dbReference>